<dbReference type="GO" id="GO:0008831">
    <property type="term" value="F:dTDP-4-dehydrorhamnose reductase activity"/>
    <property type="evidence" value="ECO:0007669"/>
    <property type="project" value="UniProtKB-EC"/>
</dbReference>
<dbReference type="AlphaFoldDB" id="A0A379FY52"/>
<keyword evidence="6" id="KW-0521">NADP</keyword>
<dbReference type="GO" id="GO:0009243">
    <property type="term" value="P:O antigen biosynthetic process"/>
    <property type="evidence" value="ECO:0007669"/>
    <property type="project" value="UniProtKB-UniPathway"/>
</dbReference>
<dbReference type="NCBIfam" id="TIGR01214">
    <property type="entry name" value="rmlD"/>
    <property type="match status" value="1"/>
</dbReference>
<protein>
    <recommendedName>
        <fullName evidence="4 6">dTDP-4-dehydrorhamnose reductase</fullName>
        <ecNumber evidence="3 6">1.1.1.133</ecNumber>
    </recommendedName>
</protein>
<dbReference type="Gene3D" id="3.40.50.720">
    <property type="entry name" value="NAD(P)-binding Rossmann-like Domain"/>
    <property type="match status" value="1"/>
</dbReference>
<dbReference type="NCBIfam" id="NF007440">
    <property type="entry name" value="PRK09987.1"/>
    <property type="match status" value="1"/>
</dbReference>
<comment type="catalytic activity">
    <reaction evidence="5 6">
        <text>dTDP-beta-L-rhamnose + NADP(+) = dTDP-4-dehydro-beta-L-rhamnose + NADPH + H(+)</text>
        <dbReference type="Rhea" id="RHEA:21796"/>
        <dbReference type="ChEBI" id="CHEBI:15378"/>
        <dbReference type="ChEBI" id="CHEBI:57510"/>
        <dbReference type="ChEBI" id="CHEBI:57783"/>
        <dbReference type="ChEBI" id="CHEBI:58349"/>
        <dbReference type="ChEBI" id="CHEBI:62830"/>
        <dbReference type="EC" id="1.1.1.133"/>
    </reaction>
</comment>
<evidence type="ECO:0000256" key="6">
    <source>
        <dbReference type="RuleBase" id="RU364082"/>
    </source>
</evidence>
<dbReference type="SUPFAM" id="SSF51735">
    <property type="entry name" value="NAD(P)-binding Rossmann-fold domains"/>
    <property type="match status" value="1"/>
</dbReference>
<dbReference type="RefSeq" id="WP_115168184.1">
    <property type="nucleotide sequence ID" value="NZ_CP077317.1"/>
</dbReference>
<dbReference type="GO" id="GO:0019305">
    <property type="term" value="P:dTDP-rhamnose biosynthetic process"/>
    <property type="evidence" value="ECO:0007669"/>
    <property type="project" value="UniProtKB-UniPathway"/>
</dbReference>
<comment type="pathway">
    <text evidence="1 6">Carbohydrate biosynthesis; dTDP-L-rhamnose biosynthesis.</text>
</comment>
<accession>A0A379FY52</accession>
<evidence type="ECO:0000256" key="5">
    <source>
        <dbReference type="ARBA" id="ARBA00048200"/>
    </source>
</evidence>
<evidence type="ECO:0000256" key="1">
    <source>
        <dbReference type="ARBA" id="ARBA00004781"/>
    </source>
</evidence>
<evidence type="ECO:0000313" key="8">
    <source>
        <dbReference type="EMBL" id="SUC33586.1"/>
    </source>
</evidence>
<dbReference type="GeneID" id="93671104"/>
<comment type="similarity">
    <text evidence="2 6">Belongs to the dTDP-4-dehydrorhamnose reductase family.</text>
</comment>
<dbReference type="GO" id="GO:0005829">
    <property type="term" value="C:cytosol"/>
    <property type="evidence" value="ECO:0007669"/>
    <property type="project" value="TreeGrafter"/>
</dbReference>
<evidence type="ECO:0000313" key="9">
    <source>
        <dbReference type="Proteomes" id="UP000254208"/>
    </source>
</evidence>
<dbReference type="UniPathway" id="UPA00124"/>
<name>A0A379FY52_PRORE</name>
<evidence type="ECO:0000259" key="7">
    <source>
        <dbReference type="Pfam" id="PF04321"/>
    </source>
</evidence>
<organism evidence="8 9">
    <name type="scientific">Providencia rettgeri</name>
    <dbReference type="NCBI Taxonomy" id="587"/>
    <lineage>
        <taxon>Bacteria</taxon>
        <taxon>Pseudomonadati</taxon>
        <taxon>Pseudomonadota</taxon>
        <taxon>Gammaproteobacteria</taxon>
        <taxon>Enterobacterales</taxon>
        <taxon>Morganellaceae</taxon>
        <taxon>Providencia</taxon>
    </lineage>
</organism>
<comment type="cofactor">
    <cofactor evidence="6">
        <name>Mg(2+)</name>
        <dbReference type="ChEBI" id="CHEBI:18420"/>
    </cofactor>
    <text evidence="6">Binds 1 Mg(2+) ion per monomer.</text>
</comment>
<feature type="domain" description="RmlD-like substrate binding" evidence="7">
    <location>
        <begin position="1"/>
        <end position="293"/>
    </location>
</feature>
<proteinExistence type="inferred from homology"/>
<dbReference type="InterPro" id="IPR036291">
    <property type="entry name" value="NAD(P)-bd_dom_sf"/>
</dbReference>
<keyword evidence="6 8" id="KW-0560">Oxidoreductase</keyword>
<dbReference type="Gene3D" id="3.90.25.10">
    <property type="entry name" value="UDP-galactose 4-epimerase, domain 1"/>
    <property type="match status" value="1"/>
</dbReference>
<dbReference type="Pfam" id="PF04321">
    <property type="entry name" value="RmlD_sub_bind"/>
    <property type="match status" value="1"/>
</dbReference>
<dbReference type="PANTHER" id="PTHR10491">
    <property type="entry name" value="DTDP-4-DEHYDRORHAMNOSE REDUCTASE"/>
    <property type="match status" value="1"/>
</dbReference>
<evidence type="ECO:0000256" key="4">
    <source>
        <dbReference type="ARBA" id="ARBA00017099"/>
    </source>
</evidence>
<sequence>MKILLLGKNGQVGWELQRALLPLGELIALDRHSKDYCGDLSKLDDLEKTIELLKPDVIVNAAAYTAVDKAESEPELSQLINSEAVKVLAQSAQKIDALLVHYSTDYVFSGEGEHFWQEGDETAALNIYGQTKLDGEKYIQQYCSNHLIFRTSWVYSTYGNNFAKTILNLAKKREILSVINDQYGAPTGAELIADCTAIAIVQTLLDKNKCGVYHLVSSGSTNWYQYTKLVTQEAQINGIELALRELDAIPATDYPLPAKRPYNSKMNNNKFKKTFNTELPNWELGVKRLIKELSIK</sequence>
<evidence type="ECO:0000256" key="3">
    <source>
        <dbReference type="ARBA" id="ARBA00012929"/>
    </source>
</evidence>
<dbReference type="PANTHER" id="PTHR10491:SF4">
    <property type="entry name" value="METHIONINE ADENOSYLTRANSFERASE 2 SUBUNIT BETA"/>
    <property type="match status" value="1"/>
</dbReference>
<evidence type="ECO:0000256" key="2">
    <source>
        <dbReference type="ARBA" id="ARBA00010944"/>
    </source>
</evidence>
<comment type="function">
    <text evidence="6">Catalyzes the reduction of dTDP-6-deoxy-L-lyxo-4-hexulose to yield dTDP-L-rhamnose.</text>
</comment>
<dbReference type="Proteomes" id="UP000254208">
    <property type="component" value="Unassembled WGS sequence"/>
</dbReference>
<dbReference type="InterPro" id="IPR005913">
    <property type="entry name" value="dTDP_dehydrorham_reduct"/>
</dbReference>
<reference evidence="8 9" key="1">
    <citation type="submission" date="2018-06" db="EMBL/GenBank/DDBJ databases">
        <authorList>
            <consortium name="Pathogen Informatics"/>
            <person name="Doyle S."/>
        </authorList>
    </citation>
    <scope>NUCLEOTIDE SEQUENCE [LARGE SCALE GENOMIC DNA]</scope>
    <source>
        <strain evidence="8 9">NCTC11801</strain>
    </source>
</reference>
<dbReference type="InterPro" id="IPR029903">
    <property type="entry name" value="RmlD-like-bd"/>
</dbReference>
<dbReference type="EMBL" id="UGTZ01000001">
    <property type="protein sequence ID" value="SUC33586.1"/>
    <property type="molecule type" value="Genomic_DNA"/>
</dbReference>
<gene>
    <name evidence="8" type="primary">rfbD</name>
    <name evidence="8" type="ORF">NCTC11801_04628</name>
</gene>
<dbReference type="UniPathway" id="UPA00281"/>
<dbReference type="CDD" id="cd05254">
    <property type="entry name" value="dTDP_HR_like_SDR_e"/>
    <property type="match status" value="1"/>
</dbReference>
<dbReference type="EC" id="1.1.1.133" evidence="3 6"/>